<feature type="domain" description="PTS EIIB type-3" evidence="8">
    <location>
        <begin position="1"/>
        <end position="104"/>
    </location>
</feature>
<keyword evidence="2" id="KW-0597">Phosphoprotein</keyword>
<feature type="modified residue" description="Phosphocysteine; by EIIA" evidence="7">
    <location>
        <position position="8"/>
    </location>
</feature>
<evidence type="ECO:0000313" key="9">
    <source>
        <dbReference type="EMBL" id="AIF67976.1"/>
    </source>
</evidence>
<name>A0A075LPC2_9BACI</name>
<dbReference type="PROSITE" id="PS51100">
    <property type="entry name" value="PTS_EIIB_TYPE_3"/>
    <property type="match status" value="1"/>
</dbReference>
<dbReference type="AlphaFoldDB" id="A0A075LPC2"/>
<evidence type="ECO:0000256" key="5">
    <source>
        <dbReference type="ARBA" id="ARBA00022683"/>
    </source>
</evidence>
<dbReference type="InterPro" id="IPR003501">
    <property type="entry name" value="PTS_EIIB_2/3"/>
</dbReference>
<evidence type="ECO:0000259" key="8">
    <source>
        <dbReference type="PROSITE" id="PS51100"/>
    </source>
</evidence>
<accession>A0A075LPC2</accession>
<evidence type="ECO:0000256" key="3">
    <source>
        <dbReference type="ARBA" id="ARBA00022597"/>
    </source>
</evidence>
<evidence type="ECO:0000313" key="10">
    <source>
        <dbReference type="Proteomes" id="UP000027980"/>
    </source>
</evidence>
<keyword evidence="4" id="KW-0808">Transferase</keyword>
<dbReference type="PANTHER" id="PTHR34581">
    <property type="entry name" value="PTS SYSTEM N,N'-DIACETYLCHITOBIOSE-SPECIFIC EIIB COMPONENT"/>
    <property type="match status" value="1"/>
</dbReference>
<dbReference type="HOGENOM" id="CLU_147323_2_1_9"/>
<evidence type="ECO:0000256" key="1">
    <source>
        <dbReference type="ARBA" id="ARBA00022448"/>
    </source>
</evidence>
<dbReference type="GO" id="GO:0008982">
    <property type="term" value="F:protein-N(PI)-phosphohistidine-sugar phosphotransferase activity"/>
    <property type="evidence" value="ECO:0007669"/>
    <property type="project" value="InterPro"/>
</dbReference>
<keyword evidence="1" id="KW-0813">Transport</keyword>
<dbReference type="Pfam" id="PF02302">
    <property type="entry name" value="PTS_IIB"/>
    <property type="match status" value="1"/>
</dbReference>
<reference evidence="9 10" key="1">
    <citation type="submission" date="2014-07" db="EMBL/GenBank/DDBJ databases">
        <title>Complete genome sequence of a moderately halophilic bacterium Terribacillus aidingensis MP602, isolated from Cryptomeria fortunei in Tianmu mountain in China.</title>
        <authorList>
            <person name="Wang Y."/>
            <person name="Lu P."/>
            <person name="Zhang L."/>
        </authorList>
    </citation>
    <scope>NUCLEOTIDE SEQUENCE [LARGE SCALE GENOMIC DNA]</scope>
    <source>
        <strain evidence="9 10">MP602</strain>
    </source>
</reference>
<keyword evidence="3" id="KW-0762">Sugar transport</keyword>
<keyword evidence="5" id="KW-0598">Phosphotransferase system</keyword>
<dbReference type="OrthoDB" id="9808134at2"/>
<evidence type="ECO:0000256" key="6">
    <source>
        <dbReference type="ARBA" id="ARBA00022777"/>
    </source>
</evidence>
<dbReference type="Gene3D" id="3.40.50.2300">
    <property type="match status" value="1"/>
</dbReference>
<evidence type="ECO:0000256" key="7">
    <source>
        <dbReference type="PROSITE-ProRule" id="PRU00423"/>
    </source>
</evidence>
<dbReference type="PANTHER" id="PTHR34581:SF2">
    <property type="entry name" value="PTS SYSTEM N,N'-DIACETYLCHITOBIOSE-SPECIFIC EIIB COMPONENT"/>
    <property type="match status" value="1"/>
</dbReference>
<dbReference type="EMBL" id="CP008876">
    <property type="protein sequence ID" value="AIF67976.1"/>
    <property type="molecule type" value="Genomic_DNA"/>
</dbReference>
<dbReference type="InterPro" id="IPR051819">
    <property type="entry name" value="PTS_sugar-specific_EIIB"/>
</dbReference>
<dbReference type="RefSeq" id="WP_038564340.1">
    <property type="nucleotide sequence ID" value="NZ_CP008876.1"/>
</dbReference>
<dbReference type="InterPro" id="IPR036095">
    <property type="entry name" value="PTS_EIIB-like_sf"/>
</dbReference>
<dbReference type="GO" id="GO:0016301">
    <property type="term" value="F:kinase activity"/>
    <property type="evidence" value="ECO:0007669"/>
    <property type="project" value="UniProtKB-KW"/>
</dbReference>
<gene>
    <name evidence="9" type="ORF">GZ22_15955</name>
</gene>
<dbReference type="SUPFAM" id="SSF52794">
    <property type="entry name" value="PTS system IIB component-like"/>
    <property type="match status" value="1"/>
</dbReference>
<dbReference type="GeneID" id="34223124"/>
<dbReference type="CDD" id="cd05564">
    <property type="entry name" value="PTS_IIB_chitobiose_lichenan"/>
    <property type="match status" value="1"/>
</dbReference>
<dbReference type="InterPro" id="IPR013012">
    <property type="entry name" value="PTS_EIIB_3"/>
</dbReference>
<dbReference type="Proteomes" id="UP000027980">
    <property type="component" value="Chromosome"/>
</dbReference>
<dbReference type="GO" id="GO:0009401">
    <property type="term" value="P:phosphoenolpyruvate-dependent sugar phosphotransferase system"/>
    <property type="evidence" value="ECO:0007669"/>
    <property type="project" value="UniProtKB-KW"/>
</dbReference>
<evidence type="ECO:0000256" key="4">
    <source>
        <dbReference type="ARBA" id="ARBA00022679"/>
    </source>
</evidence>
<dbReference type="KEGG" id="tap:GZ22_15955"/>
<evidence type="ECO:0000256" key="2">
    <source>
        <dbReference type="ARBA" id="ARBA00022553"/>
    </source>
</evidence>
<proteinExistence type="predicted"/>
<organism evidence="9 10">
    <name type="scientific">Terribacillus saccharophilus</name>
    <dbReference type="NCBI Taxonomy" id="361277"/>
    <lineage>
        <taxon>Bacteria</taxon>
        <taxon>Bacillati</taxon>
        <taxon>Bacillota</taxon>
        <taxon>Bacilli</taxon>
        <taxon>Bacillales</taxon>
        <taxon>Bacillaceae</taxon>
        <taxon>Terribacillus</taxon>
    </lineage>
</organism>
<keyword evidence="6" id="KW-0418">Kinase</keyword>
<protein>
    <submittedName>
        <fullName evidence="9">PTS mannose transporter subunit IIB</fullName>
    </submittedName>
</protein>
<sequence length="104" mass="11033">MNRILLACSSGMSTSLLVTKMQAFAESIGEDAKIWAVGQDQAKKEMADADVVLIGPQMSFLKGELAAEAQKYGIQVEVIDMMAYGLADGEKAYKQALGLIGATS</sequence>